<feature type="signal peptide" evidence="5">
    <location>
        <begin position="1"/>
        <end position="24"/>
    </location>
</feature>
<dbReference type="OrthoDB" id="2331100at2759"/>
<evidence type="ECO:0000256" key="5">
    <source>
        <dbReference type="SAM" id="SignalP"/>
    </source>
</evidence>
<feature type="domain" description="Phytocyanin" evidence="6">
    <location>
        <begin position="25"/>
        <end position="121"/>
    </location>
</feature>
<feature type="transmembrane region" description="Helical" evidence="4">
    <location>
        <begin position="166"/>
        <end position="185"/>
    </location>
</feature>
<evidence type="ECO:0000256" key="1">
    <source>
        <dbReference type="ARBA" id="ARBA00022723"/>
    </source>
</evidence>
<feature type="chain" id="PRO_5029622910" evidence="5">
    <location>
        <begin position="25"/>
        <end position="186"/>
    </location>
</feature>
<keyword evidence="8" id="KW-1185">Reference proteome</keyword>
<dbReference type="GO" id="GO:0046872">
    <property type="term" value="F:metal ion binding"/>
    <property type="evidence" value="ECO:0007669"/>
    <property type="project" value="UniProtKB-KW"/>
</dbReference>
<dbReference type="InterPro" id="IPR008972">
    <property type="entry name" value="Cupredoxin"/>
</dbReference>
<keyword evidence="1" id="KW-0479">Metal-binding</keyword>
<keyword evidence="4" id="KW-0472">Membrane</keyword>
<dbReference type="Gene3D" id="2.60.40.420">
    <property type="entry name" value="Cupredoxins - blue copper proteins"/>
    <property type="match status" value="1"/>
</dbReference>
<proteinExistence type="predicted"/>
<keyword evidence="2" id="KW-0325">Glycoprotein</keyword>
<organism evidence="7 8">
    <name type="scientific">Thalictrum thalictroides</name>
    <name type="common">Rue-anemone</name>
    <name type="synonym">Anemone thalictroides</name>
    <dbReference type="NCBI Taxonomy" id="46969"/>
    <lineage>
        <taxon>Eukaryota</taxon>
        <taxon>Viridiplantae</taxon>
        <taxon>Streptophyta</taxon>
        <taxon>Embryophyta</taxon>
        <taxon>Tracheophyta</taxon>
        <taxon>Spermatophyta</taxon>
        <taxon>Magnoliopsida</taxon>
        <taxon>Ranunculales</taxon>
        <taxon>Ranunculaceae</taxon>
        <taxon>Thalictroideae</taxon>
        <taxon>Thalictrum</taxon>
    </lineage>
</organism>
<keyword evidence="5" id="KW-0732">Signal</keyword>
<accession>A0A7J6VP58</accession>
<dbReference type="CDD" id="cd04216">
    <property type="entry name" value="Phytocyanin"/>
    <property type="match status" value="1"/>
</dbReference>
<keyword evidence="4" id="KW-1133">Transmembrane helix</keyword>
<dbReference type="PROSITE" id="PS51485">
    <property type="entry name" value="PHYTOCYANIN"/>
    <property type="match status" value="1"/>
</dbReference>
<dbReference type="InterPro" id="IPR003245">
    <property type="entry name" value="Phytocyanin_dom"/>
</dbReference>
<dbReference type="GO" id="GO:0005886">
    <property type="term" value="C:plasma membrane"/>
    <property type="evidence" value="ECO:0007669"/>
    <property type="project" value="TreeGrafter"/>
</dbReference>
<evidence type="ECO:0000256" key="4">
    <source>
        <dbReference type="SAM" id="Phobius"/>
    </source>
</evidence>
<evidence type="ECO:0000259" key="6">
    <source>
        <dbReference type="PROSITE" id="PS51485"/>
    </source>
</evidence>
<dbReference type="Pfam" id="PF02298">
    <property type="entry name" value="Cu_bind_like"/>
    <property type="match status" value="1"/>
</dbReference>
<dbReference type="PANTHER" id="PTHR33021:SF489">
    <property type="entry name" value="BASIC BLUE PROTEIN-LIKE"/>
    <property type="match status" value="1"/>
</dbReference>
<dbReference type="AlphaFoldDB" id="A0A7J6VP58"/>
<dbReference type="SUPFAM" id="SSF49503">
    <property type="entry name" value="Cupredoxins"/>
    <property type="match status" value="1"/>
</dbReference>
<keyword evidence="4" id="KW-0812">Transmembrane</keyword>
<dbReference type="GO" id="GO:0009055">
    <property type="term" value="F:electron transfer activity"/>
    <property type="evidence" value="ECO:0007669"/>
    <property type="project" value="InterPro"/>
</dbReference>
<dbReference type="FunFam" id="2.60.40.420:FF:000003">
    <property type="entry name" value="Blue copper"/>
    <property type="match status" value="1"/>
</dbReference>
<comment type="caution">
    <text evidence="7">The sequence shown here is derived from an EMBL/GenBank/DDBJ whole genome shotgun (WGS) entry which is preliminary data.</text>
</comment>
<dbReference type="PANTHER" id="PTHR33021">
    <property type="entry name" value="BLUE COPPER PROTEIN"/>
    <property type="match status" value="1"/>
</dbReference>
<evidence type="ECO:0000256" key="2">
    <source>
        <dbReference type="ARBA" id="ARBA00023180"/>
    </source>
</evidence>
<dbReference type="Proteomes" id="UP000554482">
    <property type="component" value="Unassembled WGS sequence"/>
</dbReference>
<protein>
    <submittedName>
        <fullName evidence="7">Uclacyanin</fullName>
    </submittedName>
</protein>
<dbReference type="EMBL" id="JABWDY010029779">
    <property type="protein sequence ID" value="KAF5186152.1"/>
    <property type="molecule type" value="Genomic_DNA"/>
</dbReference>
<dbReference type="InterPro" id="IPR039391">
    <property type="entry name" value="Phytocyanin-like"/>
</dbReference>
<gene>
    <name evidence="7" type="ORF">FRX31_024260</name>
</gene>
<evidence type="ECO:0000313" key="7">
    <source>
        <dbReference type="EMBL" id="KAF5186152.1"/>
    </source>
</evidence>
<evidence type="ECO:0000256" key="3">
    <source>
        <dbReference type="SAM" id="MobiDB-lite"/>
    </source>
</evidence>
<feature type="compositionally biased region" description="Low complexity" evidence="3">
    <location>
        <begin position="127"/>
        <end position="156"/>
    </location>
</feature>
<sequence length="186" mass="19649">MFSVYRVFLVLFVTLAAAASEVFATKHEVTWDVSTDFKSWESGRTFKVGDQLEFKYSSSMHSVLELSGEKEYKSCDTGTSVNSMNGGNDVVKLTKPGTRYFACGTMGHCDQGMKLKIKTVAANGAGSSADSPSSSSTSPTSEEDTPSSSSTASSTTPTSAAQATQFLAAMSLALTSIIIGLLNIFV</sequence>
<feature type="region of interest" description="Disordered" evidence="3">
    <location>
        <begin position="124"/>
        <end position="156"/>
    </location>
</feature>
<reference evidence="7 8" key="1">
    <citation type="submission" date="2020-06" db="EMBL/GenBank/DDBJ databases">
        <title>Transcriptomic and genomic resources for Thalictrum thalictroides and T. hernandezii: Facilitating candidate gene discovery in an emerging model plant lineage.</title>
        <authorList>
            <person name="Arias T."/>
            <person name="Riano-Pachon D.M."/>
            <person name="Di Stilio V.S."/>
        </authorList>
    </citation>
    <scope>NUCLEOTIDE SEQUENCE [LARGE SCALE GENOMIC DNA]</scope>
    <source>
        <strain evidence="8">cv. WT478/WT964</strain>
        <tissue evidence="7">Leaves</tissue>
    </source>
</reference>
<evidence type="ECO:0000313" key="8">
    <source>
        <dbReference type="Proteomes" id="UP000554482"/>
    </source>
</evidence>
<name>A0A7J6VP58_THATH</name>